<gene>
    <name evidence="1" type="ORF">WUBG_17003</name>
</gene>
<comment type="caution">
    <text evidence="1">The sequence shown here is derived from an EMBL/GenBank/DDBJ whole genome shotgun (WGS) entry which is preliminary data.</text>
</comment>
<reference evidence="2" key="1">
    <citation type="submission" date="2012-08" db="EMBL/GenBank/DDBJ databases">
        <title>The Genome Sequence of Wuchereria bancrofti.</title>
        <authorList>
            <person name="Nutman T.B."/>
            <person name="Fink D.L."/>
            <person name="Russ C."/>
            <person name="Young S."/>
            <person name="Zeng Q."/>
            <person name="Koehrsen M."/>
            <person name="Alvarado L."/>
            <person name="Berlin A."/>
            <person name="Chapman S.B."/>
            <person name="Chen Z."/>
            <person name="Freedman E."/>
            <person name="Gellesch M."/>
            <person name="Goldberg J."/>
            <person name="Griggs A."/>
            <person name="Gujja S."/>
            <person name="Heilman E.R."/>
            <person name="Heiman D."/>
            <person name="Hepburn T."/>
            <person name="Howarth C."/>
            <person name="Jen D."/>
            <person name="Larson L."/>
            <person name="Lewis B."/>
            <person name="Mehta T."/>
            <person name="Park D."/>
            <person name="Pearson M."/>
            <person name="Roberts A."/>
            <person name="Saif S."/>
            <person name="Shea T."/>
            <person name="Shenoy N."/>
            <person name="Sisk P."/>
            <person name="Stolte C."/>
            <person name="Sykes S."/>
            <person name="Walk T."/>
            <person name="White J."/>
            <person name="Yandava C."/>
            <person name="Haas B."/>
            <person name="Henn M.R."/>
            <person name="Nusbaum C."/>
            <person name="Birren B."/>
        </authorList>
    </citation>
    <scope>NUCLEOTIDE SEQUENCE [LARGE SCALE GENOMIC DNA]</scope>
    <source>
        <strain evidence="2">NA</strain>
    </source>
</reference>
<dbReference type="AlphaFoldDB" id="J9E9P9"/>
<sequence length="55" mass="6437">PLEEEKIRLSDGIVRLQAGTNKYDSQKVIYSNSFNKGLPKKNENADIFRNYFQQM</sequence>
<protein>
    <submittedName>
        <fullName evidence="1">Uncharacterized protein</fullName>
    </submittedName>
</protein>
<organism evidence="1 2">
    <name type="scientific">Wuchereria bancrofti</name>
    <dbReference type="NCBI Taxonomy" id="6293"/>
    <lineage>
        <taxon>Eukaryota</taxon>
        <taxon>Metazoa</taxon>
        <taxon>Ecdysozoa</taxon>
        <taxon>Nematoda</taxon>
        <taxon>Chromadorea</taxon>
        <taxon>Rhabditida</taxon>
        <taxon>Spirurina</taxon>
        <taxon>Spiruromorpha</taxon>
        <taxon>Filarioidea</taxon>
        <taxon>Onchocercidae</taxon>
        <taxon>Wuchereria</taxon>
    </lineage>
</organism>
<feature type="non-terminal residue" evidence="1">
    <location>
        <position position="1"/>
    </location>
</feature>
<evidence type="ECO:0000313" key="1">
    <source>
        <dbReference type="EMBL" id="EJW72089.1"/>
    </source>
</evidence>
<evidence type="ECO:0000313" key="2">
    <source>
        <dbReference type="Proteomes" id="UP000004810"/>
    </source>
</evidence>
<proteinExistence type="predicted"/>
<name>J9E9P9_WUCBA</name>
<accession>J9E9P9</accession>
<dbReference type="Proteomes" id="UP000004810">
    <property type="component" value="Unassembled WGS sequence"/>
</dbReference>
<dbReference type="EMBL" id="ADBV01016953">
    <property type="protein sequence ID" value="EJW72089.1"/>
    <property type="molecule type" value="Genomic_DNA"/>
</dbReference>